<gene>
    <name evidence="1" type="ORF">V1479_01235</name>
</gene>
<evidence type="ECO:0000313" key="1">
    <source>
        <dbReference type="EMBL" id="MEX4005904.1"/>
    </source>
</evidence>
<proteinExistence type="predicted"/>
<reference evidence="1 2" key="1">
    <citation type="submission" date="2024-01" db="EMBL/GenBank/DDBJ databases">
        <title>New evidence supports the origin of RcGTA from prophage.</title>
        <authorList>
            <person name="Xu Y."/>
            <person name="Liu B."/>
            <person name="Chen F."/>
        </authorList>
    </citation>
    <scope>NUCLEOTIDE SEQUENCE [LARGE SCALE GENOMIC DNA]</scope>
    <source>
        <strain evidence="1 2">CBW1107-2</strain>
    </source>
</reference>
<name>A0ABV3WMP9_9HYPH</name>
<dbReference type="PANTHER" id="PTHR40590:SF1">
    <property type="entry name" value="CYTOPLASMIC PROTEIN"/>
    <property type="match status" value="1"/>
</dbReference>
<dbReference type="PANTHER" id="PTHR40590">
    <property type="entry name" value="CYTOPLASMIC PROTEIN-RELATED"/>
    <property type="match status" value="1"/>
</dbReference>
<sequence>MKPATAITERAADLSLRLIAAFNLLFLTAFFATLLFAATQANARDDAAACTGRDLIAAMKQDDPAKLEQIRAEADGVANGDAVLWRIEKDGVEPSYLFGTMHMSDPRVVRLSDDAEAALEASRTVVIETTEILDQSKMMAAMAAQPELMMFTDDTTLFSLLSEEDRAAAEAALNQRGIPPASVQKMKPWMIASMVALPACELARKASGAKVLDIELAERAQADGKALEGLETIVDQLGAMASLPMEFHMRGLVDTLALGERIDDVIETMIVLYLDGETGMFWPFFRAVLPSDEQSEAGFAAFEEAMITARNDTMAARAAPLIDAGGAFIAVGALHLPGDDGLVSLLREAGYTVSAVQ</sequence>
<dbReference type="CDD" id="cd14789">
    <property type="entry name" value="Tiki"/>
    <property type="match status" value="1"/>
</dbReference>
<dbReference type="RefSeq" id="WP_368801312.1">
    <property type="nucleotide sequence ID" value="NZ_JAZHFV010000001.1"/>
</dbReference>
<dbReference type="EMBL" id="JAZHFV010000001">
    <property type="protein sequence ID" value="MEX4005904.1"/>
    <property type="molecule type" value="Genomic_DNA"/>
</dbReference>
<comment type="caution">
    <text evidence="1">The sequence shown here is derived from an EMBL/GenBank/DDBJ whole genome shotgun (WGS) entry which is preliminary data.</text>
</comment>
<protein>
    <submittedName>
        <fullName evidence="1">TraB/GumN family protein</fullName>
    </submittedName>
</protein>
<organism evidence="1 2">
    <name type="scientific">Neoaquamicrobium sediminum</name>
    <dbReference type="NCBI Taxonomy" id="1849104"/>
    <lineage>
        <taxon>Bacteria</taxon>
        <taxon>Pseudomonadati</taxon>
        <taxon>Pseudomonadota</taxon>
        <taxon>Alphaproteobacteria</taxon>
        <taxon>Hyphomicrobiales</taxon>
        <taxon>Phyllobacteriaceae</taxon>
        <taxon>Neoaquamicrobium</taxon>
    </lineage>
</organism>
<dbReference type="Pfam" id="PF01963">
    <property type="entry name" value="TraB_PrgY_gumN"/>
    <property type="match status" value="1"/>
</dbReference>
<accession>A0ABV3WMP9</accession>
<evidence type="ECO:0000313" key="2">
    <source>
        <dbReference type="Proteomes" id="UP001559025"/>
    </source>
</evidence>
<dbReference type="InterPro" id="IPR002816">
    <property type="entry name" value="TraB/PrgY/GumN_fam"/>
</dbReference>
<dbReference type="Proteomes" id="UP001559025">
    <property type="component" value="Unassembled WGS sequence"/>
</dbReference>
<keyword evidence="2" id="KW-1185">Reference proteome</keyword>
<dbReference type="InterPro" id="IPR047111">
    <property type="entry name" value="YbaP-like"/>
</dbReference>